<protein>
    <recommendedName>
        <fullName evidence="5">Protein kinase domain-containing protein</fullName>
    </recommendedName>
</protein>
<feature type="region of interest" description="Disordered" evidence="3">
    <location>
        <begin position="609"/>
        <end position="632"/>
    </location>
</feature>
<dbReference type="PROSITE" id="PS50011">
    <property type="entry name" value="PROTEIN_KINASE_DOM"/>
    <property type="match status" value="1"/>
</dbReference>
<feature type="domain" description="Protein kinase" evidence="5">
    <location>
        <begin position="639"/>
        <end position="740"/>
    </location>
</feature>
<feature type="region of interest" description="Disordered" evidence="3">
    <location>
        <begin position="207"/>
        <end position="233"/>
    </location>
</feature>
<keyword evidence="2" id="KW-0547">Nucleotide-binding</keyword>
<comment type="subcellular location">
    <subcellularLocation>
        <location evidence="1">Membrane</location>
        <topology evidence="1">Single-pass membrane protein</topology>
    </subcellularLocation>
</comment>
<dbReference type="PANTHER" id="PTHR24416:SF621">
    <property type="entry name" value="TYROSINE KINASE RECEPTOR CAD96CA"/>
    <property type="match status" value="1"/>
</dbReference>
<dbReference type="PANTHER" id="PTHR24416">
    <property type="entry name" value="TYROSINE-PROTEIN KINASE RECEPTOR"/>
    <property type="match status" value="1"/>
</dbReference>
<dbReference type="InterPro" id="IPR050122">
    <property type="entry name" value="RTK"/>
</dbReference>
<dbReference type="Pfam" id="PF07714">
    <property type="entry name" value="PK_Tyr_Ser-Thr"/>
    <property type="match status" value="1"/>
</dbReference>
<dbReference type="EMBL" id="JAJSOF020000009">
    <property type="protein sequence ID" value="KAJ4446265.1"/>
    <property type="molecule type" value="Genomic_DNA"/>
</dbReference>
<evidence type="ECO:0000256" key="4">
    <source>
        <dbReference type="SAM" id="Phobius"/>
    </source>
</evidence>
<proteinExistence type="predicted"/>
<comment type="caution">
    <text evidence="6">The sequence shown here is derived from an EMBL/GenBank/DDBJ whole genome shotgun (WGS) entry which is preliminary data.</text>
</comment>
<feature type="compositionally biased region" description="Pro residues" evidence="3">
    <location>
        <begin position="356"/>
        <end position="366"/>
    </location>
</feature>
<evidence type="ECO:0000313" key="7">
    <source>
        <dbReference type="Proteomes" id="UP001148838"/>
    </source>
</evidence>
<evidence type="ECO:0000256" key="2">
    <source>
        <dbReference type="PROSITE-ProRule" id="PRU10141"/>
    </source>
</evidence>
<keyword evidence="4" id="KW-0812">Transmembrane</keyword>
<dbReference type="InterPro" id="IPR036397">
    <property type="entry name" value="RNaseH_sf"/>
</dbReference>
<organism evidence="6 7">
    <name type="scientific">Periplaneta americana</name>
    <name type="common">American cockroach</name>
    <name type="synonym">Blatta americana</name>
    <dbReference type="NCBI Taxonomy" id="6978"/>
    <lineage>
        <taxon>Eukaryota</taxon>
        <taxon>Metazoa</taxon>
        <taxon>Ecdysozoa</taxon>
        <taxon>Arthropoda</taxon>
        <taxon>Hexapoda</taxon>
        <taxon>Insecta</taxon>
        <taxon>Pterygota</taxon>
        <taxon>Neoptera</taxon>
        <taxon>Polyneoptera</taxon>
        <taxon>Dictyoptera</taxon>
        <taxon>Blattodea</taxon>
        <taxon>Blattoidea</taxon>
        <taxon>Blattidae</taxon>
        <taxon>Blattinae</taxon>
        <taxon>Periplaneta</taxon>
    </lineage>
</organism>
<dbReference type="InterPro" id="IPR001245">
    <property type="entry name" value="Ser-Thr/Tyr_kinase_cat_dom"/>
</dbReference>
<dbReference type="Gene3D" id="3.30.200.20">
    <property type="entry name" value="Phosphorylase Kinase, domain 1"/>
    <property type="match status" value="1"/>
</dbReference>
<keyword evidence="2" id="KW-0067">ATP-binding</keyword>
<feature type="compositionally biased region" description="Pro residues" evidence="3">
    <location>
        <begin position="336"/>
        <end position="346"/>
    </location>
</feature>
<dbReference type="PROSITE" id="PS00107">
    <property type="entry name" value="PROTEIN_KINASE_ATP"/>
    <property type="match status" value="1"/>
</dbReference>
<accession>A0ABQ8TKR6</accession>
<reference evidence="6 7" key="1">
    <citation type="journal article" date="2022" name="Allergy">
        <title>Genome assembly and annotation of Periplaneta americana reveal a comprehensive cockroach allergen profile.</title>
        <authorList>
            <person name="Wang L."/>
            <person name="Xiong Q."/>
            <person name="Saelim N."/>
            <person name="Wang L."/>
            <person name="Nong W."/>
            <person name="Wan A.T."/>
            <person name="Shi M."/>
            <person name="Liu X."/>
            <person name="Cao Q."/>
            <person name="Hui J.H.L."/>
            <person name="Sookrung N."/>
            <person name="Leung T.F."/>
            <person name="Tungtrongchitr A."/>
            <person name="Tsui S.K.W."/>
        </authorList>
    </citation>
    <scope>NUCLEOTIDE SEQUENCE [LARGE SCALE GENOMIC DNA]</scope>
    <source>
        <strain evidence="6">PWHHKU_190912</strain>
    </source>
</reference>
<feature type="compositionally biased region" description="Low complexity" evidence="3">
    <location>
        <begin position="382"/>
        <end position="407"/>
    </location>
</feature>
<feature type="binding site" evidence="2">
    <location>
        <position position="673"/>
    </location>
    <ligand>
        <name>ATP</name>
        <dbReference type="ChEBI" id="CHEBI:30616"/>
    </ligand>
</feature>
<feature type="region of interest" description="Disordered" evidence="3">
    <location>
        <begin position="299"/>
        <end position="412"/>
    </location>
</feature>
<dbReference type="Gene3D" id="2.60.40.60">
    <property type="entry name" value="Cadherins"/>
    <property type="match status" value="1"/>
</dbReference>
<name>A0ABQ8TKR6_PERAM</name>
<evidence type="ECO:0000256" key="3">
    <source>
        <dbReference type="SAM" id="MobiDB-lite"/>
    </source>
</evidence>
<feature type="transmembrane region" description="Helical" evidence="4">
    <location>
        <begin position="428"/>
        <end position="452"/>
    </location>
</feature>
<dbReference type="InterPro" id="IPR017441">
    <property type="entry name" value="Protein_kinase_ATP_BS"/>
</dbReference>
<dbReference type="InterPro" id="IPR000719">
    <property type="entry name" value="Prot_kinase_dom"/>
</dbReference>
<dbReference type="InterPro" id="IPR011009">
    <property type="entry name" value="Kinase-like_dom_sf"/>
</dbReference>
<feature type="compositionally biased region" description="Basic and acidic residues" evidence="3">
    <location>
        <begin position="224"/>
        <end position="233"/>
    </location>
</feature>
<keyword evidence="4" id="KW-0472">Membrane</keyword>
<evidence type="ECO:0000259" key="5">
    <source>
        <dbReference type="PROSITE" id="PS50011"/>
    </source>
</evidence>
<evidence type="ECO:0000313" key="6">
    <source>
        <dbReference type="EMBL" id="KAJ4446265.1"/>
    </source>
</evidence>
<dbReference type="Gene3D" id="3.30.420.10">
    <property type="entry name" value="Ribonuclease H-like superfamily/Ribonuclease H"/>
    <property type="match status" value="1"/>
</dbReference>
<gene>
    <name evidence="6" type="ORF">ANN_12959</name>
</gene>
<keyword evidence="7" id="KW-1185">Reference proteome</keyword>
<dbReference type="CDD" id="cd11304">
    <property type="entry name" value="Cadherin_repeat"/>
    <property type="match status" value="1"/>
</dbReference>
<dbReference type="SUPFAM" id="SSF56112">
    <property type="entry name" value="Protein kinase-like (PK-like)"/>
    <property type="match status" value="1"/>
</dbReference>
<sequence>MVSLCEDDSESPDSLKPIYYCLKITGVSLMSIGTHTQTQPKRYLVAVLSLLANSMRNGSWIGRGGVISWPPRSPDLTPLDYYLWCWIKSWGQLSDNTPPVMYLDRNWVVQDTDPVGEVIARVKAEDPDREPLTYGLELKGFNGPGDSKDKPLPFVINTTTGVVKINESLVGRDKRRSKFELGQNIREGDGQSVQPAVVVDDNKIVDQDSAERRSESVSVSARSEMGKSEEKMAEVGEVNVSGPVMIEDIASRLGNTFEKLSRKISEKIEGGEQLFFYVTVFDGKFTSKTEVWARIRNSSADPNSTELNNEGPPPPGFLPNFPSQYPGAGGGGNGRIPPPFIQPPSSLPGFTRKPRPPPPPPPPPLSPEQTTLITEGKDTAQEPTKAAETAETPTVKVPTPSPTTTTSAHYNVTPTTPAEGTVTSVPDLAATVIPISLVCGLFVIGGIAAWLFRKKLCRYRNKANKDDMHKEPSGGIVLEEPMALQHWRGPRAHSNRYEGWDRDSNQQVSFYNVDTYVDRITVCWQDCCTDCVCSGNLDGGHDGGGNGGGGGAGDSVASSVGLIQSDGDDRYDDTDDTFHVCGRDDASNGNDCVVFDGLGDDVGIDFDSGDGDTGQGNLKAPAPGGTKPDDRWEFPRHRLKVFNILGEGCFGQVWRCEALDIDGREGTTVVAVKTLKENASDKERSDLVQELQVMKMLEPHPNVKRAKTAQPLAFTEGQQKRVGGTRMRCRQMDDSICAKI</sequence>
<dbReference type="Proteomes" id="UP001148838">
    <property type="component" value="Unassembled WGS sequence"/>
</dbReference>
<keyword evidence="4" id="KW-1133">Transmembrane helix</keyword>
<evidence type="ECO:0000256" key="1">
    <source>
        <dbReference type="ARBA" id="ARBA00004167"/>
    </source>
</evidence>